<evidence type="ECO:0000313" key="2">
    <source>
        <dbReference type="Proteomes" id="UP001596492"/>
    </source>
</evidence>
<proteinExistence type="predicted"/>
<name>A0ABW2INT0_9PROT</name>
<dbReference type="RefSeq" id="WP_382167866.1">
    <property type="nucleotide sequence ID" value="NZ_JBHTBR010000005.1"/>
</dbReference>
<organism evidence="1 2">
    <name type="scientific">Hirschia litorea</name>
    <dbReference type="NCBI Taxonomy" id="1199156"/>
    <lineage>
        <taxon>Bacteria</taxon>
        <taxon>Pseudomonadati</taxon>
        <taxon>Pseudomonadota</taxon>
        <taxon>Alphaproteobacteria</taxon>
        <taxon>Hyphomonadales</taxon>
        <taxon>Hyphomonadaceae</taxon>
        <taxon>Hirschia</taxon>
    </lineage>
</organism>
<protein>
    <submittedName>
        <fullName evidence="1">Uncharacterized protein</fullName>
    </submittedName>
</protein>
<dbReference type="Proteomes" id="UP001596492">
    <property type="component" value="Unassembled WGS sequence"/>
</dbReference>
<keyword evidence="2" id="KW-1185">Reference proteome</keyword>
<gene>
    <name evidence="1" type="ORF">ACFQS8_12490</name>
</gene>
<comment type="caution">
    <text evidence="1">The sequence shown here is derived from an EMBL/GenBank/DDBJ whole genome shotgun (WGS) entry which is preliminary data.</text>
</comment>
<accession>A0ABW2INT0</accession>
<evidence type="ECO:0000313" key="1">
    <source>
        <dbReference type="EMBL" id="MFC7292440.1"/>
    </source>
</evidence>
<sequence>MTKTQAVSKFDALIERAAKYQSLATENYDRVRRIANGIQSGFCKYLASSDGACVHLVPPQGAFQPKSYGDEAFSMPPRGFRHIGPIAFGLAVRVTRGTDWLRMTLICSKKGDFFEVSIVDGDSHKFDLPFTDDDHQDFYEKLYDHIIEWLDDKINLYQDGDYSSRHIGFDFSDEKVSGDGLAPKIPTTSKIS</sequence>
<reference evidence="2" key="1">
    <citation type="journal article" date="2019" name="Int. J. Syst. Evol. Microbiol.">
        <title>The Global Catalogue of Microorganisms (GCM) 10K type strain sequencing project: providing services to taxonomists for standard genome sequencing and annotation.</title>
        <authorList>
            <consortium name="The Broad Institute Genomics Platform"/>
            <consortium name="The Broad Institute Genome Sequencing Center for Infectious Disease"/>
            <person name="Wu L."/>
            <person name="Ma J."/>
        </authorList>
    </citation>
    <scope>NUCLEOTIDE SEQUENCE [LARGE SCALE GENOMIC DNA]</scope>
    <source>
        <strain evidence="2">CCUG 51308</strain>
    </source>
</reference>
<dbReference type="EMBL" id="JBHTBR010000005">
    <property type="protein sequence ID" value="MFC7292440.1"/>
    <property type="molecule type" value="Genomic_DNA"/>
</dbReference>